<organism evidence="1 2">
    <name type="scientific">Vreelandella aquamarina</name>
    <dbReference type="NCBI Taxonomy" id="77097"/>
    <lineage>
        <taxon>Bacteria</taxon>
        <taxon>Pseudomonadati</taxon>
        <taxon>Pseudomonadota</taxon>
        <taxon>Gammaproteobacteria</taxon>
        <taxon>Oceanospirillales</taxon>
        <taxon>Halomonadaceae</taxon>
        <taxon>Vreelandella</taxon>
    </lineage>
</organism>
<evidence type="ECO:0000313" key="2">
    <source>
        <dbReference type="Proteomes" id="UP001319846"/>
    </source>
</evidence>
<proteinExistence type="predicted"/>
<dbReference type="EMBL" id="JABYQT010000006">
    <property type="protein sequence ID" value="MBZ5488087.1"/>
    <property type="molecule type" value="Genomic_DNA"/>
</dbReference>
<evidence type="ECO:0000313" key="1">
    <source>
        <dbReference type="EMBL" id="MBZ5488087.1"/>
    </source>
</evidence>
<accession>A0ACC5VVJ6</accession>
<reference evidence="1" key="1">
    <citation type="submission" date="2020-06" db="EMBL/GenBank/DDBJ databases">
        <title>Whole Genome Sequence of Halomonas aquamarina MB598.</title>
        <authorList>
            <person name="Pervaiz M."/>
            <person name="Fariq A."/>
            <person name="Yasmin A."/>
            <person name="Welch M."/>
        </authorList>
    </citation>
    <scope>NUCLEOTIDE SEQUENCE</scope>
    <source>
        <strain evidence="1">MB598</strain>
    </source>
</reference>
<protein>
    <submittedName>
        <fullName evidence="1">MCP four helix bundle domain-containing protein</fullName>
    </submittedName>
</protein>
<gene>
    <name evidence="1" type="ORF">HW452_11190</name>
</gene>
<name>A0ACC5VVJ6_9GAMM</name>
<sequence>MLFVNRSVKQRLILSLGTCVLMLICVGAVGLYSLKKTDDAMTEIYESNVLTLIALNEVGQALLSNRVTIMMEQRDQNPASAVAAQQAIAKNDAIIDDAWADYFPQRISSEDERAIANTFIASLAELRAGISDVNAAMLRGDFDSARAIATTQLSTAYTGVLGAITDLTERNNVQAAAANQQSTDNYLWTRNVILIVMAIAVIASTLLAIWLVRGIMTPLGKAQKLANEMAEGRLDNDIDVTCQDEFGDMLQALKTMEAKFSGVVMSVRSNAEAVNGAADDIAQGTEDLSSRTQQQAASIEETAASMDEITSTVRQNAENAVEADKLVSNVSQQANEGGEIAGQAVEAMERINTSSRKIAGIVGLIDEIAFQTNLLALNASVEAARAGEQGRGFAVVANEVRNLAGRSADAAKDIKKLVEDSIVQVDTGSELVNRAGKALEDIVGGVQRVSTLVGEIATASREQSQGIEQVNTAISQMDSVTQENASLVEESSAAGRSLQLQAAALLKEVSFFKGAKAGQHSAALPTPQRRPAARPEKTHVLGSPHDTEQWTSF</sequence>
<dbReference type="Proteomes" id="UP001319846">
    <property type="component" value="Unassembled WGS sequence"/>
</dbReference>
<keyword evidence="2" id="KW-1185">Reference proteome</keyword>
<comment type="caution">
    <text evidence="1">The sequence shown here is derived from an EMBL/GenBank/DDBJ whole genome shotgun (WGS) entry which is preliminary data.</text>
</comment>